<dbReference type="AlphaFoldDB" id="A0A395GSY5"/>
<evidence type="ECO:0000313" key="1">
    <source>
        <dbReference type="EMBL" id="RAK97807.1"/>
    </source>
</evidence>
<sequence length="160" mass="17868">MHDEGSGRPRQICTSWATHSSSGHMSASPFDRSTSLLKKKRTITSPRRHNMLNKEPPDGRKIHPDCSTCIPFHPFNEPLPMMPRCNSSFDPRSSPSTSIVTIPKYGCDHFQTLWILQASKIGSLGFRNMQLLTALELVSSDIRCGPPGSFSEINSTWGPW</sequence>
<dbReference type="VEuPathDB" id="FungiDB:BO80DRAFT_427868"/>
<dbReference type="Proteomes" id="UP000249402">
    <property type="component" value="Unassembled WGS sequence"/>
</dbReference>
<protein>
    <submittedName>
        <fullName evidence="1">Uncharacterized protein</fullName>
    </submittedName>
</protein>
<dbReference type="GeneID" id="37224985"/>
<dbReference type="EMBL" id="KZ824459">
    <property type="protein sequence ID" value="RAK97807.1"/>
    <property type="molecule type" value="Genomic_DNA"/>
</dbReference>
<organism evidence="1 2">
    <name type="scientific">Aspergillus ibericus CBS 121593</name>
    <dbReference type="NCBI Taxonomy" id="1448316"/>
    <lineage>
        <taxon>Eukaryota</taxon>
        <taxon>Fungi</taxon>
        <taxon>Dikarya</taxon>
        <taxon>Ascomycota</taxon>
        <taxon>Pezizomycotina</taxon>
        <taxon>Eurotiomycetes</taxon>
        <taxon>Eurotiomycetidae</taxon>
        <taxon>Eurotiales</taxon>
        <taxon>Aspergillaceae</taxon>
        <taxon>Aspergillus</taxon>
        <taxon>Aspergillus subgen. Circumdati</taxon>
    </lineage>
</organism>
<reference evidence="1 2" key="1">
    <citation type="submission" date="2018-02" db="EMBL/GenBank/DDBJ databases">
        <title>The genomes of Aspergillus section Nigri reveals drivers in fungal speciation.</title>
        <authorList>
            <consortium name="DOE Joint Genome Institute"/>
            <person name="Vesth T.C."/>
            <person name="Nybo J."/>
            <person name="Theobald S."/>
            <person name="Brandl J."/>
            <person name="Frisvad J.C."/>
            <person name="Nielsen K.F."/>
            <person name="Lyhne E.K."/>
            <person name="Kogle M.E."/>
            <person name="Kuo A."/>
            <person name="Riley R."/>
            <person name="Clum A."/>
            <person name="Nolan M."/>
            <person name="Lipzen A."/>
            <person name="Salamov A."/>
            <person name="Henrissat B."/>
            <person name="Wiebenga A."/>
            <person name="De vries R.P."/>
            <person name="Grigoriev I.V."/>
            <person name="Mortensen U.H."/>
            <person name="Andersen M.R."/>
            <person name="Baker S.E."/>
        </authorList>
    </citation>
    <scope>NUCLEOTIDE SEQUENCE [LARGE SCALE GENOMIC DNA]</scope>
    <source>
        <strain evidence="1 2">CBS 121593</strain>
    </source>
</reference>
<keyword evidence="2" id="KW-1185">Reference proteome</keyword>
<proteinExistence type="predicted"/>
<gene>
    <name evidence="1" type="ORF">BO80DRAFT_427868</name>
</gene>
<name>A0A395GSY5_9EURO</name>
<accession>A0A395GSY5</accession>
<evidence type="ECO:0000313" key="2">
    <source>
        <dbReference type="Proteomes" id="UP000249402"/>
    </source>
</evidence>
<dbReference type="RefSeq" id="XP_025572135.1">
    <property type="nucleotide sequence ID" value="XM_025720120.1"/>
</dbReference>